<accession>A0A0G3H7P2</accession>
<name>A0A0G3H7P2_9CORY</name>
<organism evidence="3 4">
    <name type="scientific">Corynebacterium mustelae</name>
    <dbReference type="NCBI Taxonomy" id="571915"/>
    <lineage>
        <taxon>Bacteria</taxon>
        <taxon>Bacillati</taxon>
        <taxon>Actinomycetota</taxon>
        <taxon>Actinomycetes</taxon>
        <taxon>Mycobacteriales</taxon>
        <taxon>Corynebacteriaceae</taxon>
        <taxon>Corynebacterium</taxon>
    </lineage>
</organism>
<evidence type="ECO:0000256" key="1">
    <source>
        <dbReference type="SAM" id="MobiDB-lite"/>
    </source>
</evidence>
<dbReference type="OrthoDB" id="4427769at2"/>
<proteinExistence type="predicted"/>
<dbReference type="KEGG" id="cmv:CMUST_14195"/>
<dbReference type="Proteomes" id="UP000035199">
    <property type="component" value="Chromosome"/>
</dbReference>
<reference evidence="3 4" key="1">
    <citation type="journal article" date="2015" name="Genome Announc.">
        <title>Complete Genome Sequence of the Type Strain Corynebacterium mustelae DSM 45274, Isolated from Various Tissues of a Male Ferret with Lethal Sepsis.</title>
        <authorList>
            <person name="Ruckert C."/>
            <person name="Eimer J."/>
            <person name="Winkler A."/>
            <person name="Tauch A."/>
        </authorList>
    </citation>
    <scope>NUCLEOTIDE SEQUENCE [LARGE SCALE GENOMIC DNA]</scope>
    <source>
        <strain evidence="3 4">DSM 45274</strain>
    </source>
</reference>
<dbReference type="PROSITE" id="PS51257">
    <property type="entry name" value="PROKAR_LIPOPROTEIN"/>
    <property type="match status" value="1"/>
</dbReference>
<evidence type="ECO:0000313" key="3">
    <source>
        <dbReference type="EMBL" id="AKK07132.1"/>
    </source>
</evidence>
<reference evidence="4" key="2">
    <citation type="submission" date="2015-05" db="EMBL/GenBank/DDBJ databases">
        <title>Complete genome sequence of Corynebacterium mustelae DSM 45274, isolated from various tissues of a male ferret with lethal sepsis.</title>
        <authorList>
            <person name="Ruckert C."/>
            <person name="Albersmeier A."/>
            <person name="Winkler A."/>
            <person name="Tauch A."/>
        </authorList>
    </citation>
    <scope>NUCLEOTIDE SEQUENCE [LARGE SCALE GENOMIC DNA]</scope>
    <source>
        <strain evidence="4">DSM 45274</strain>
    </source>
</reference>
<keyword evidence="2" id="KW-0732">Signal</keyword>
<feature type="compositionally biased region" description="Polar residues" evidence="1">
    <location>
        <begin position="43"/>
        <end position="57"/>
    </location>
</feature>
<dbReference type="PATRIC" id="fig|571915.4.peg.3050"/>
<dbReference type="STRING" id="571915.CMUST_14195"/>
<dbReference type="AlphaFoldDB" id="A0A0G3H7P2"/>
<dbReference type="RefSeq" id="WP_047263026.1">
    <property type="nucleotide sequence ID" value="NZ_CP011542.1"/>
</dbReference>
<evidence type="ECO:0000313" key="4">
    <source>
        <dbReference type="Proteomes" id="UP000035199"/>
    </source>
</evidence>
<sequence>MNRLVVAMLAAVTSVSLVACGGSTATDSASESSIAPLTRAAKPSTSGEATATSSKTAAQPEKKKDLPVDGAAEEVSEIPDPAIQLSDADKNYLDLLKDGGIKVDGVENQMIGAAEVVCGDQFPAAVHAVAGQLVEQNRTDLTAEEVVPLIENSARKSYC</sequence>
<feature type="compositionally biased region" description="Polar residues" evidence="1">
    <location>
        <begin position="24"/>
        <end position="35"/>
    </location>
</feature>
<feature type="signal peptide" evidence="2">
    <location>
        <begin position="1"/>
        <end position="19"/>
    </location>
</feature>
<gene>
    <name evidence="3" type="ORF">CMUST_14195</name>
</gene>
<dbReference type="EMBL" id="CP011542">
    <property type="protein sequence ID" value="AKK07132.1"/>
    <property type="molecule type" value="Genomic_DNA"/>
</dbReference>
<keyword evidence="4" id="KW-1185">Reference proteome</keyword>
<feature type="chain" id="PRO_5039097448" evidence="2">
    <location>
        <begin position="20"/>
        <end position="159"/>
    </location>
</feature>
<protein>
    <submittedName>
        <fullName evidence="3">Uncharacterized protein</fullName>
    </submittedName>
</protein>
<feature type="region of interest" description="Disordered" evidence="1">
    <location>
        <begin position="24"/>
        <end position="72"/>
    </location>
</feature>
<evidence type="ECO:0000256" key="2">
    <source>
        <dbReference type="SAM" id="SignalP"/>
    </source>
</evidence>